<evidence type="ECO:0008006" key="3">
    <source>
        <dbReference type="Google" id="ProtNLM"/>
    </source>
</evidence>
<proteinExistence type="predicted"/>
<dbReference type="GeneID" id="87838938"/>
<sequence length="727" mass="79721">MSTPGSASLTTPPAYVEPGSDANLSSVFENLYLTNSPSDTSPETCLVHLKLLFAIQAMKEDVGYTDGLWGLWDSRAGPLEQSVQSVAEKMQDDQLRILSQLREKRWALFVARAVERYKAWWRLFGGRQLREEDMMANNSPAYVEFPGVVGYETVEWKEEMLPPLDVLMVWHTHMLNPRAFLEDCMLSGKRGFWSTGMPWRLINTAITNSFTYNVTAACKASWTALTHLEWSNADDPLTITLPCPRCTTNLQIPWTTCSRPSTHPFDGIPDLVGTGYGDGNLEHQCSSCQITVNKPLLCVSKFTNDVNSLINPATNRPLPGTLLSFRDGKPVPSPMSSWFAKQEAAFPNRLLKKRNDNPKMQVTGLLWSDAQPTMHDVRARIEKMVRRSGSGAGSGVYIRKMMARYWDNHSPFALDLCSAVMRQGVFAEKMHKIDWLHSPAARATMERLVKKYDRFFSIMAKFPLNVAVPTLDVDLAWHTNQLSPLAYYQFSVARTQKFIDHDDKIDEDALSGHFEWTSRAYQDMYGKVYSECTCWYCEAVRTAVVNPIGRLLGMSTQDQVAETFHASGQARLHPPDNSAHISSHNAVKIIPDPTVAKPRRELVDRRLATRHHRRIDDAYEKAQKRAASKGRTIPPKGEYYTHWGYPYACYGPYVSPVWYTPGIYVGGGCPGEMSACGAGASGACAGGTCGGTVASGGCASGGGGGGCGGGGGGGGCGGGGGGGGGGC</sequence>
<organism evidence="1 2">
    <name type="scientific">Chaetomium fimeti</name>
    <dbReference type="NCBI Taxonomy" id="1854472"/>
    <lineage>
        <taxon>Eukaryota</taxon>
        <taxon>Fungi</taxon>
        <taxon>Dikarya</taxon>
        <taxon>Ascomycota</taxon>
        <taxon>Pezizomycotina</taxon>
        <taxon>Sordariomycetes</taxon>
        <taxon>Sordariomycetidae</taxon>
        <taxon>Sordariales</taxon>
        <taxon>Chaetomiaceae</taxon>
        <taxon>Chaetomium</taxon>
    </lineage>
</organism>
<reference evidence="1" key="1">
    <citation type="journal article" date="2023" name="Mol. Phylogenet. Evol.">
        <title>Genome-scale phylogeny and comparative genomics of the fungal order Sordariales.</title>
        <authorList>
            <person name="Hensen N."/>
            <person name="Bonometti L."/>
            <person name="Westerberg I."/>
            <person name="Brannstrom I.O."/>
            <person name="Guillou S."/>
            <person name="Cros-Aarteil S."/>
            <person name="Calhoun S."/>
            <person name="Haridas S."/>
            <person name="Kuo A."/>
            <person name="Mondo S."/>
            <person name="Pangilinan J."/>
            <person name="Riley R."/>
            <person name="LaButti K."/>
            <person name="Andreopoulos B."/>
            <person name="Lipzen A."/>
            <person name="Chen C."/>
            <person name="Yan M."/>
            <person name="Daum C."/>
            <person name="Ng V."/>
            <person name="Clum A."/>
            <person name="Steindorff A."/>
            <person name="Ohm R.A."/>
            <person name="Martin F."/>
            <person name="Silar P."/>
            <person name="Natvig D.O."/>
            <person name="Lalanne C."/>
            <person name="Gautier V."/>
            <person name="Ament-Velasquez S.L."/>
            <person name="Kruys A."/>
            <person name="Hutchinson M.I."/>
            <person name="Powell A.J."/>
            <person name="Barry K."/>
            <person name="Miller A.N."/>
            <person name="Grigoriev I.V."/>
            <person name="Debuchy R."/>
            <person name="Gladieux P."/>
            <person name="Hiltunen Thoren M."/>
            <person name="Johannesson H."/>
        </authorList>
    </citation>
    <scope>NUCLEOTIDE SEQUENCE</scope>
    <source>
        <strain evidence="1">CBS 168.71</strain>
    </source>
</reference>
<dbReference type="EMBL" id="JAUEPN010000014">
    <property type="protein sequence ID" value="KAK3290359.1"/>
    <property type="molecule type" value="Genomic_DNA"/>
</dbReference>
<dbReference type="RefSeq" id="XP_062653873.1">
    <property type="nucleotide sequence ID" value="XM_062801990.1"/>
</dbReference>
<dbReference type="PANTHER" id="PTHR34365:SF7">
    <property type="entry name" value="GLYCINE-RICH DOMAIN-CONTAINING PROTEIN 1"/>
    <property type="match status" value="1"/>
</dbReference>
<dbReference type="InterPro" id="IPR009836">
    <property type="entry name" value="GRDP-like"/>
</dbReference>
<comment type="caution">
    <text evidence="1">The sequence shown here is derived from an EMBL/GenBank/DDBJ whole genome shotgun (WGS) entry which is preliminary data.</text>
</comment>
<protein>
    <recommendedName>
        <fullName evidence="3">Glycine-rich domain-containing protein 1</fullName>
    </recommendedName>
</protein>
<dbReference type="PANTHER" id="PTHR34365">
    <property type="entry name" value="ENOLASE (DUF1399)"/>
    <property type="match status" value="1"/>
</dbReference>
<dbReference type="Proteomes" id="UP001278766">
    <property type="component" value="Unassembled WGS sequence"/>
</dbReference>
<evidence type="ECO:0000313" key="2">
    <source>
        <dbReference type="Proteomes" id="UP001278766"/>
    </source>
</evidence>
<name>A0AAE0LMP9_9PEZI</name>
<dbReference type="Pfam" id="PF07173">
    <property type="entry name" value="GRDP-like"/>
    <property type="match status" value="1"/>
</dbReference>
<keyword evidence="2" id="KW-1185">Reference proteome</keyword>
<gene>
    <name evidence="1" type="ORF">B0H64DRAFT_368914</name>
</gene>
<evidence type="ECO:0000313" key="1">
    <source>
        <dbReference type="EMBL" id="KAK3290359.1"/>
    </source>
</evidence>
<accession>A0AAE0LMP9</accession>
<reference evidence="1" key="2">
    <citation type="submission" date="2023-06" db="EMBL/GenBank/DDBJ databases">
        <authorList>
            <consortium name="Lawrence Berkeley National Laboratory"/>
            <person name="Haridas S."/>
            <person name="Hensen N."/>
            <person name="Bonometti L."/>
            <person name="Westerberg I."/>
            <person name="Brannstrom I.O."/>
            <person name="Guillou S."/>
            <person name="Cros-Aarteil S."/>
            <person name="Calhoun S."/>
            <person name="Kuo A."/>
            <person name="Mondo S."/>
            <person name="Pangilinan J."/>
            <person name="Riley R."/>
            <person name="Labutti K."/>
            <person name="Andreopoulos B."/>
            <person name="Lipzen A."/>
            <person name="Chen C."/>
            <person name="Yanf M."/>
            <person name="Daum C."/>
            <person name="Ng V."/>
            <person name="Clum A."/>
            <person name="Steindorff A."/>
            <person name="Ohm R."/>
            <person name="Martin F."/>
            <person name="Silar P."/>
            <person name="Natvig D."/>
            <person name="Lalanne C."/>
            <person name="Gautier V."/>
            <person name="Ament-Velasquez S.L."/>
            <person name="Kruys A."/>
            <person name="Hutchinson M.I."/>
            <person name="Powell A.J."/>
            <person name="Barry K."/>
            <person name="Miller A.N."/>
            <person name="Grigoriev I.V."/>
            <person name="Debuchy R."/>
            <person name="Gladieux P."/>
            <person name="Thoren M.H."/>
            <person name="Johannesson H."/>
        </authorList>
    </citation>
    <scope>NUCLEOTIDE SEQUENCE</scope>
    <source>
        <strain evidence="1">CBS 168.71</strain>
    </source>
</reference>
<dbReference type="AlphaFoldDB" id="A0AAE0LMP9"/>